<comment type="caution">
    <text evidence="11">Lacks conserved residue(s) required for the propagation of feature annotation.</text>
</comment>
<dbReference type="EC" id="6.3.2.-" evidence="11"/>
<evidence type="ECO:0000256" key="7">
    <source>
        <dbReference type="ARBA" id="ARBA00022960"/>
    </source>
</evidence>
<dbReference type="PANTHER" id="PTHR23135:SF4">
    <property type="entry name" value="UDP-N-ACETYLMURAMOYL-L-ALANYL-D-GLUTAMATE--2,6-DIAMINOPIMELATE LIGASE MURE HOMOLOG, CHLOROPLASTIC"/>
    <property type="match status" value="1"/>
</dbReference>
<dbReference type="InterPro" id="IPR036565">
    <property type="entry name" value="Mur-like_cat_sf"/>
</dbReference>
<feature type="domain" description="Mur ligase N-terminal catalytic" evidence="13">
    <location>
        <begin position="38"/>
        <end position="85"/>
    </location>
</feature>
<feature type="modified residue" description="N6-carboxylysine" evidence="11">
    <location>
        <position position="248"/>
    </location>
</feature>
<dbReference type="Gene3D" id="3.90.190.20">
    <property type="entry name" value="Mur ligase, C-terminal domain"/>
    <property type="match status" value="1"/>
</dbReference>
<dbReference type="KEGG" id="ske:Sked_22850"/>
<dbReference type="STRING" id="446469.Sked_22850"/>
<feature type="binding site" evidence="11">
    <location>
        <position position="214"/>
    </location>
    <ligand>
        <name>UDP-N-acetyl-alpha-D-muramoyl-L-alanyl-D-glutamate</name>
        <dbReference type="ChEBI" id="CHEBI:83900"/>
    </ligand>
</feature>
<evidence type="ECO:0000256" key="2">
    <source>
        <dbReference type="ARBA" id="ARBA00022490"/>
    </source>
</evidence>
<evidence type="ECO:0000313" key="17">
    <source>
        <dbReference type="Proteomes" id="UP000000322"/>
    </source>
</evidence>
<dbReference type="PANTHER" id="PTHR23135">
    <property type="entry name" value="MUR LIGASE FAMILY MEMBER"/>
    <property type="match status" value="1"/>
</dbReference>
<dbReference type="Gene3D" id="3.40.1390.10">
    <property type="entry name" value="MurE/MurF, N-terminal domain"/>
    <property type="match status" value="1"/>
</dbReference>
<protein>
    <recommendedName>
        <fullName evidence="11">UDP-N-acetylmuramyl-tripeptide synthetase</fullName>
        <ecNumber evidence="11">6.3.2.-</ecNumber>
    </recommendedName>
    <alternativeName>
        <fullName evidence="11">UDP-MurNAc-tripeptide synthetase</fullName>
    </alternativeName>
</protein>
<evidence type="ECO:0000256" key="9">
    <source>
        <dbReference type="ARBA" id="ARBA00023306"/>
    </source>
</evidence>
<evidence type="ECO:0000256" key="12">
    <source>
        <dbReference type="RuleBase" id="RU004135"/>
    </source>
</evidence>
<dbReference type="GO" id="GO:0071555">
    <property type="term" value="P:cell wall organization"/>
    <property type="evidence" value="ECO:0007669"/>
    <property type="project" value="UniProtKB-KW"/>
</dbReference>
<dbReference type="InterPro" id="IPR004101">
    <property type="entry name" value="Mur_ligase_C"/>
</dbReference>
<dbReference type="eggNOG" id="COG0769">
    <property type="taxonomic scope" value="Bacteria"/>
</dbReference>
<comment type="cofactor">
    <cofactor evidence="11">
        <name>Mg(2+)</name>
        <dbReference type="ChEBI" id="CHEBI:18420"/>
    </cofactor>
</comment>
<comment type="pathway">
    <text evidence="11 12">Cell wall biogenesis; peptidoglycan biosynthesis.</text>
</comment>
<keyword evidence="4 11" id="KW-0132">Cell division</keyword>
<keyword evidence="2 11" id="KW-0963">Cytoplasm</keyword>
<dbReference type="Pfam" id="PF08245">
    <property type="entry name" value="Mur_ligase_M"/>
    <property type="match status" value="1"/>
</dbReference>
<keyword evidence="5 11" id="KW-0547">Nucleotide-binding</keyword>
<dbReference type="Pfam" id="PF01225">
    <property type="entry name" value="Mur_ligase"/>
    <property type="match status" value="1"/>
</dbReference>
<keyword evidence="9 11" id="KW-0131">Cell cycle</keyword>
<dbReference type="Gene3D" id="3.40.1190.10">
    <property type="entry name" value="Mur-like, catalytic domain"/>
    <property type="match status" value="1"/>
</dbReference>
<feature type="binding site" evidence="11">
    <location>
        <position position="216"/>
    </location>
    <ligand>
        <name>UDP-N-acetyl-alpha-D-muramoyl-L-alanyl-D-glutamate</name>
        <dbReference type="ChEBI" id="CHEBI:83900"/>
    </ligand>
</feature>
<evidence type="ECO:0000256" key="4">
    <source>
        <dbReference type="ARBA" id="ARBA00022618"/>
    </source>
</evidence>
<dbReference type="InterPro" id="IPR005761">
    <property type="entry name" value="UDP-N-AcMur-Glu-dNH2Pim_ligase"/>
</dbReference>
<comment type="subcellular location">
    <subcellularLocation>
        <location evidence="11 12">Cytoplasm</location>
    </subcellularLocation>
</comment>
<dbReference type="InterPro" id="IPR036615">
    <property type="entry name" value="Mur_ligase_C_dom_sf"/>
</dbReference>
<reference evidence="16 17" key="1">
    <citation type="journal article" date="2009" name="Stand. Genomic Sci.">
        <title>Complete genome sequence of Sanguibacter keddieii type strain (ST-74).</title>
        <authorList>
            <person name="Ivanova N."/>
            <person name="Sikorski J."/>
            <person name="Sims D."/>
            <person name="Brettin T."/>
            <person name="Detter J.C."/>
            <person name="Han C."/>
            <person name="Lapidus A."/>
            <person name="Copeland A."/>
            <person name="Glavina Del Rio T."/>
            <person name="Nolan M."/>
            <person name="Chen F."/>
            <person name="Lucas S."/>
            <person name="Tice H."/>
            <person name="Cheng J.F."/>
            <person name="Bruce D."/>
            <person name="Goodwin L."/>
            <person name="Pitluck S."/>
            <person name="Pati A."/>
            <person name="Mavromatis K."/>
            <person name="Chen A."/>
            <person name="Palaniappan K."/>
            <person name="D'haeseleer P."/>
            <person name="Chain P."/>
            <person name="Bristow J."/>
            <person name="Eisen J.A."/>
            <person name="Markowitz V."/>
            <person name="Hugenholtz P."/>
            <person name="Goker M."/>
            <person name="Pukall R."/>
            <person name="Klenk H.P."/>
            <person name="Kyrpides N.C."/>
        </authorList>
    </citation>
    <scope>NUCLEOTIDE SEQUENCE [LARGE SCALE GENOMIC DNA]</scope>
    <source>
        <strain evidence="17">ATCC 51767 / DSM 10542 / NCFB 3025 / ST-74</strain>
    </source>
</reference>
<evidence type="ECO:0000256" key="3">
    <source>
        <dbReference type="ARBA" id="ARBA00022598"/>
    </source>
</evidence>
<sequence length="535" mass="55296">MTSPHGSLRPASVQPRSLGDLADTVAVTVDPAARGVLVSGVVLGSADVQPGDLFVAVPGARSHGARFTAAAVAAGAVAVLTDTEGLALLESTDEGLALVHGTPVVLLPQGSDPQRAAGSAASWFYDHPSAALTSFGVTGTNGKTTTTYLLDHLLTALGRTVGLVGTVETRSGARVLPSRLTTPDAATLQGVLATMREDGVDVLAMEVSSHSISQRRIDGLHFDVAGFTNLSQDHLDFHGDLDRYFAAKAELFTAERARRGVVVVDDEWGRRLAATADIPTVTLSVEHSGGPQSDWTVRDVHAGASGSTFSVVHRDGRSVRARTALPGSFNVANAALAIVMVVESGIEVGTVTAALEAAGGLSPAVPGRMEQVSDSPRVVVDFAHNPDALALALAALRPTTAGRLVVVFGATGERDTTKRPVMGRIAVEGADVVVVTDDDPHGEAADGIRAEVLAGAREAAAQPGCDVDVLEAAPRALAIRAAVLAADDEDTVLVAGRGHEVWQEIDGVDHPLDDRVEARAAVADRAQRTTKEHSE</sequence>
<dbReference type="GO" id="GO:0008360">
    <property type="term" value="P:regulation of cell shape"/>
    <property type="evidence" value="ECO:0007669"/>
    <property type="project" value="UniProtKB-KW"/>
</dbReference>
<dbReference type="Proteomes" id="UP000000322">
    <property type="component" value="Chromosome"/>
</dbReference>
<dbReference type="InterPro" id="IPR018109">
    <property type="entry name" value="Folylpolyglutamate_synth_CS"/>
</dbReference>
<dbReference type="GO" id="GO:0005524">
    <property type="term" value="F:ATP binding"/>
    <property type="evidence" value="ECO:0007669"/>
    <property type="project" value="UniProtKB-UniRule"/>
</dbReference>
<dbReference type="SUPFAM" id="SSF53244">
    <property type="entry name" value="MurD-like peptide ligases, peptide-binding domain"/>
    <property type="match status" value="1"/>
</dbReference>
<comment type="similarity">
    <text evidence="1 11">Belongs to the MurCDEF family. MurE subfamily.</text>
</comment>
<comment type="function">
    <text evidence="11">Catalyzes the addition of an amino acid to the nucleotide precursor UDP-N-acetylmuramoyl-L-alanyl-D-glutamate (UMAG) in the biosynthesis of bacterial cell-wall peptidoglycan.</text>
</comment>
<comment type="PTM">
    <text evidence="11">Carboxylation is probably crucial for Mg(2+) binding and, consequently, for the gamma-phosphate positioning of ATP.</text>
</comment>
<keyword evidence="17" id="KW-1185">Reference proteome</keyword>
<evidence type="ECO:0000256" key="5">
    <source>
        <dbReference type="ARBA" id="ARBA00022741"/>
    </source>
</evidence>
<feature type="domain" description="Mur ligase central" evidence="15">
    <location>
        <begin position="137"/>
        <end position="340"/>
    </location>
</feature>
<dbReference type="GO" id="GO:0005737">
    <property type="term" value="C:cytoplasm"/>
    <property type="evidence" value="ECO:0007669"/>
    <property type="project" value="UniProtKB-SubCell"/>
</dbReference>
<name>D1BIM3_SANKS</name>
<feature type="binding site" evidence="11">
    <location>
        <position position="43"/>
    </location>
    <ligand>
        <name>UDP-N-acetyl-alpha-D-muramoyl-L-alanyl-D-glutamate</name>
        <dbReference type="ChEBI" id="CHEBI:83900"/>
    </ligand>
</feature>
<evidence type="ECO:0000259" key="15">
    <source>
        <dbReference type="Pfam" id="PF08245"/>
    </source>
</evidence>
<feature type="binding site" evidence="11">
    <location>
        <position position="45"/>
    </location>
    <ligand>
        <name>UDP-N-acetyl-alpha-D-muramoyl-L-alanyl-D-glutamate</name>
        <dbReference type="ChEBI" id="CHEBI:83900"/>
    </ligand>
</feature>
<dbReference type="HAMAP" id="MF_00208">
    <property type="entry name" value="MurE"/>
    <property type="match status" value="1"/>
</dbReference>
<dbReference type="EMBL" id="CP001819">
    <property type="protein sequence ID" value="ACZ22200.1"/>
    <property type="molecule type" value="Genomic_DNA"/>
</dbReference>
<dbReference type="AlphaFoldDB" id="D1BIM3"/>
<accession>D1BIM3</accession>
<dbReference type="UniPathway" id="UPA00219"/>
<feature type="domain" description="Mur ligase C-terminal" evidence="14">
    <location>
        <begin position="367"/>
        <end position="498"/>
    </location>
</feature>
<evidence type="ECO:0000259" key="14">
    <source>
        <dbReference type="Pfam" id="PF02875"/>
    </source>
</evidence>
<dbReference type="GO" id="GO:0000287">
    <property type="term" value="F:magnesium ion binding"/>
    <property type="evidence" value="ECO:0007669"/>
    <property type="project" value="UniProtKB-UniRule"/>
</dbReference>
<dbReference type="GO" id="GO:0004326">
    <property type="term" value="F:tetrahydrofolylpolyglutamate synthase activity"/>
    <property type="evidence" value="ECO:0007669"/>
    <property type="project" value="InterPro"/>
</dbReference>
<dbReference type="InterPro" id="IPR035911">
    <property type="entry name" value="MurE/MurF_N"/>
</dbReference>
<keyword evidence="7 11" id="KW-0133">Cell shape</keyword>
<evidence type="ECO:0000259" key="13">
    <source>
        <dbReference type="Pfam" id="PF01225"/>
    </source>
</evidence>
<feature type="binding site" evidence="11">
    <location>
        <begin position="181"/>
        <end position="182"/>
    </location>
    <ligand>
        <name>UDP-N-acetyl-alpha-D-muramoyl-L-alanyl-D-glutamate</name>
        <dbReference type="ChEBI" id="CHEBI:83900"/>
    </ligand>
</feature>
<feature type="binding site" evidence="11">
    <location>
        <begin position="139"/>
        <end position="145"/>
    </location>
    <ligand>
        <name>ATP</name>
        <dbReference type="ChEBI" id="CHEBI:30616"/>
    </ligand>
</feature>
<keyword evidence="8 11" id="KW-0573">Peptidoglycan synthesis</keyword>
<dbReference type="HOGENOM" id="CLU_022291_4_1_11"/>
<evidence type="ECO:0000256" key="1">
    <source>
        <dbReference type="ARBA" id="ARBA00005898"/>
    </source>
</evidence>
<dbReference type="GO" id="GO:0009252">
    <property type="term" value="P:peptidoglycan biosynthetic process"/>
    <property type="evidence" value="ECO:0007669"/>
    <property type="project" value="UniProtKB-UniRule"/>
</dbReference>
<dbReference type="InterPro" id="IPR013221">
    <property type="entry name" value="Mur_ligase_cen"/>
</dbReference>
<dbReference type="InterPro" id="IPR000713">
    <property type="entry name" value="Mur_ligase_N"/>
</dbReference>
<dbReference type="SUPFAM" id="SSF63418">
    <property type="entry name" value="MurE/MurF N-terminal domain"/>
    <property type="match status" value="1"/>
</dbReference>
<proteinExistence type="inferred from homology"/>
<dbReference type="GO" id="GO:0051301">
    <property type="term" value="P:cell division"/>
    <property type="evidence" value="ECO:0007669"/>
    <property type="project" value="UniProtKB-KW"/>
</dbReference>
<dbReference type="OrthoDB" id="9800958at2"/>
<evidence type="ECO:0000256" key="10">
    <source>
        <dbReference type="ARBA" id="ARBA00023316"/>
    </source>
</evidence>
<keyword evidence="6 11" id="KW-0067">ATP-binding</keyword>
<feature type="binding site" evidence="11">
    <location>
        <position position="208"/>
    </location>
    <ligand>
        <name>UDP-N-acetyl-alpha-D-muramoyl-L-alanyl-D-glutamate</name>
        <dbReference type="ChEBI" id="CHEBI:83900"/>
    </ligand>
</feature>
<dbReference type="PROSITE" id="PS01011">
    <property type="entry name" value="FOLYLPOLYGLU_SYNT_1"/>
    <property type="match status" value="1"/>
</dbReference>
<evidence type="ECO:0000313" key="16">
    <source>
        <dbReference type="EMBL" id="ACZ22200.1"/>
    </source>
</evidence>
<dbReference type="Pfam" id="PF02875">
    <property type="entry name" value="Mur_ligase_C"/>
    <property type="match status" value="1"/>
</dbReference>
<keyword evidence="10 11" id="KW-0961">Cell wall biogenesis/degradation</keyword>
<evidence type="ECO:0000256" key="6">
    <source>
        <dbReference type="ARBA" id="ARBA00022840"/>
    </source>
</evidence>
<dbReference type="SUPFAM" id="SSF53623">
    <property type="entry name" value="MurD-like peptide ligases, catalytic domain"/>
    <property type="match status" value="1"/>
</dbReference>
<evidence type="ECO:0000256" key="11">
    <source>
        <dbReference type="HAMAP-Rule" id="MF_00208"/>
    </source>
</evidence>
<organism evidence="16 17">
    <name type="scientific">Sanguibacter keddieii (strain ATCC 51767 / DSM 10542 / NCFB 3025 / ST-74)</name>
    <dbReference type="NCBI Taxonomy" id="446469"/>
    <lineage>
        <taxon>Bacteria</taxon>
        <taxon>Bacillati</taxon>
        <taxon>Actinomycetota</taxon>
        <taxon>Actinomycetes</taxon>
        <taxon>Micrococcales</taxon>
        <taxon>Sanguibacteraceae</taxon>
        <taxon>Sanguibacter</taxon>
    </lineage>
</organism>
<keyword evidence="3 11" id="KW-0436">Ligase</keyword>
<dbReference type="NCBIfam" id="TIGR01085">
    <property type="entry name" value="murE"/>
    <property type="match status" value="1"/>
</dbReference>
<dbReference type="NCBIfam" id="NF001124">
    <property type="entry name" value="PRK00139.1-2"/>
    <property type="match status" value="1"/>
</dbReference>
<keyword evidence="11" id="KW-0460">Magnesium</keyword>
<gene>
    <name evidence="11" type="primary">murE</name>
    <name evidence="16" type="ordered locus">Sked_22850</name>
</gene>
<dbReference type="NCBIfam" id="NF001126">
    <property type="entry name" value="PRK00139.1-4"/>
    <property type="match status" value="1"/>
</dbReference>
<evidence type="ECO:0000256" key="8">
    <source>
        <dbReference type="ARBA" id="ARBA00022984"/>
    </source>
</evidence>
<dbReference type="RefSeq" id="WP_012867269.1">
    <property type="nucleotide sequence ID" value="NC_013521.1"/>
</dbReference>